<dbReference type="GO" id="GO:0007034">
    <property type="term" value="P:vacuolar transport"/>
    <property type="evidence" value="ECO:0007669"/>
    <property type="project" value="InterPro"/>
</dbReference>
<dbReference type="PANTHER" id="PTHR13396:SF5">
    <property type="entry name" value="NEDD4 FAMILY INTERACTING PROTEIN"/>
    <property type="match status" value="1"/>
</dbReference>
<dbReference type="PROSITE" id="PS51186">
    <property type="entry name" value="GNAT"/>
    <property type="match status" value="1"/>
</dbReference>
<dbReference type="Gene3D" id="3.40.630.30">
    <property type="match status" value="1"/>
</dbReference>
<dbReference type="SUPFAM" id="SSF55729">
    <property type="entry name" value="Acyl-CoA N-acyltransferases (Nat)"/>
    <property type="match status" value="1"/>
</dbReference>
<dbReference type="CDD" id="cd04301">
    <property type="entry name" value="NAT_SF"/>
    <property type="match status" value="1"/>
</dbReference>
<feature type="compositionally biased region" description="Basic and acidic residues" evidence="5">
    <location>
        <begin position="21"/>
        <end position="33"/>
    </location>
</feature>
<reference evidence="8" key="1">
    <citation type="submission" date="2021-02" db="EMBL/GenBank/DDBJ databases">
        <title>Psilocybe cubensis genome.</title>
        <authorList>
            <person name="Mckernan K.J."/>
            <person name="Crawford S."/>
            <person name="Trippe A."/>
            <person name="Kane L.T."/>
            <person name="Mclaughlin S."/>
        </authorList>
    </citation>
    <scope>NUCLEOTIDE SEQUENCE [LARGE SCALE GENOMIC DNA]</scope>
    <source>
        <strain evidence="8">MGC-MH-2018</strain>
    </source>
</reference>
<gene>
    <name evidence="8" type="ORF">JR316_005519</name>
</gene>
<feature type="compositionally biased region" description="Pro residues" evidence="5">
    <location>
        <begin position="57"/>
        <end position="72"/>
    </location>
</feature>
<comment type="subcellular location">
    <subcellularLocation>
        <location evidence="1">Membrane</location>
        <topology evidence="1">Multi-pass membrane protein</topology>
    </subcellularLocation>
</comment>
<comment type="caution">
    <text evidence="8">The sequence shown here is derived from an EMBL/GenBank/DDBJ whole genome shotgun (WGS) entry which is preliminary data.</text>
</comment>
<feature type="compositionally biased region" description="Pro residues" evidence="5">
    <location>
        <begin position="87"/>
        <end position="97"/>
    </location>
</feature>
<dbReference type="InterPro" id="IPR016181">
    <property type="entry name" value="Acyl_CoA_acyltransferase"/>
</dbReference>
<dbReference type="GO" id="GO:0005783">
    <property type="term" value="C:endoplasmic reticulum"/>
    <property type="evidence" value="ECO:0007669"/>
    <property type="project" value="TreeGrafter"/>
</dbReference>
<evidence type="ECO:0000256" key="2">
    <source>
        <dbReference type="ARBA" id="ARBA00022692"/>
    </source>
</evidence>
<dbReference type="InterPro" id="IPR000182">
    <property type="entry name" value="GNAT_dom"/>
</dbReference>
<organism evidence="8">
    <name type="scientific">Psilocybe cubensis</name>
    <name type="common">Psychedelic mushroom</name>
    <name type="synonym">Stropharia cubensis</name>
    <dbReference type="NCBI Taxonomy" id="181762"/>
    <lineage>
        <taxon>Eukaryota</taxon>
        <taxon>Fungi</taxon>
        <taxon>Dikarya</taxon>
        <taxon>Basidiomycota</taxon>
        <taxon>Agaricomycotina</taxon>
        <taxon>Agaricomycetes</taxon>
        <taxon>Agaricomycetidae</taxon>
        <taxon>Agaricales</taxon>
        <taxon>Agaricineae</taxon>
        <taxon>Strophariaceae</taxon>
        <taxon>Psilocybe</taxon>
    </lineage>
</organism>
<dbReference type="GO" id="GO:0016020">
    <property type="term" value="C:membrane"/>
    <property type="evidence" value="ECO:0007669"/>
    <property type="project" value="UniProtKB-SubCell"/>
</dbReference>
<feature type="transmembrane region" description="Helical" evidence="6">
    <location>
        <begin position="237"/>
        <end position="261"/>
    </location>
</feature>
<dbReference type="CDD" id="cd22212">
    <property type="entry name" value="NDFIP-like"/>
    <property type="match status" value="1"/>
</dbReference>
<evidence type="ECO:0000313" key="8">
    <source>
        <dbReference type="EMBL" id="KAG5168963.1"/>
    </source>
</evidence>
<keyword evidence="3 6" id="KW-1133">Transmembrane helix</keyword>
<feature type="transmembrane region" description="Helical" evidence="6">
    <location>
        <begin position="352"/>
        <end position="373"/>
    </location>
</feature>
<dbReference type="GO" id="GO:0005794">
    <property type="term" value="C:Golgi apparatus"/>
    <property type="evidence" value="ECO:0007669"/>
    <property type="project" value="TreeGrafter"/>
</dbReference>
<dbReference type="Pfam" id="PF00583">
    <property type="entry name" value="Acetyltransf_1"/>
    <property type="match status" value="1"/>
</dbReference>
<accession>A0A8H8CKQ1</accession>
<dbReference type="Pfam" id="PF10176">
    <property type="entry name" value="NEDD4_Bsd2"/>
    <property type="match status" value="1"/>
</dbReference>
<sequence>MCFGPNHCMAHRYASVPNPGPDHEVTQRRREDEMQAAFDYSDDEDDDHNSSEAQPLNPTPTSPTRTHPPPAQSSPGTYNFESVDYDYPPPGSPPPPSAVALPNNYGNSNGFIPTFDVPQNRGSSRMWFRRAASSILPASVLTRIGVLPQRPSGPVGGGTNNDGVFANVTAKPTAPVRVQDGDDIHIVPEDTIREAPPSYASAQADAVPPYWETTIHAPFAPDSVGDMIIDSLPTGSLFSFCWNLLVSISFQFVGFLLTYLLHTSHAARLGSRAGLGVTLIQYGFALRTRLDQNSEVNTNNDWNYWNPESTSGTGTIDSSSTSSIGNFTWSSPNANITDEQTSAIVADATTEWLSFFLMTVGWFVLLTSLLGFWRVKRWERGILASRRENQPPAPRNGPAIGIVSHLESSFGLRGVSRSDFFRQGFGLGPRRPDADETIRAAEEGDAPHSAEAQETDPMLTLDPADPNSRAVIEAYANEQRLQRDLREAGLLLFPAAIMSLKIRQATEKDAPFLSQICLRTGDAGKTAEHLHDFGELPGLVYAVPYVKLPTTWGFVLEREGSNEVVGYILGSTDTRAYEKYASEHCWPALAEKYSPEKMVKPADIHYAKLLHNMHTAPDANIAFSPAHLHIDILEDYQKQGWGRKLIATAVRFLAEQGLEGVWLGLDPRNEGARKFYQRLRFVNIEGAPDANQMGLRFVDFE</sequence>
<evidence type="ECO:0000256" key="3">
    <source>
        <dbReference type="ARBA" id="ARBA00022989"/>
    </source>
</evidence>
<dbReference type="GO" id="GO:0031398">
    <property type="term" value="P:positive regulation of protein ubiquitination"/>
    <property type="evidence" value="ECO:0007669"/>
    <property type="project" value="TreeGrafter"/>
</dbReference>
<dbReference type="AlphaFoldDB" id="A0A8H8CKQ1"/>
<name>A0A8H8CKQ1_PSICU</name>
<proteinExistence type="predicted"/>
<dbReference type="GO" id="GO:0006511">
    <property type="term" value="P:ubiquitin-dependent protein catabolic process"/>
    <property type="evidence" value="ECO:0007669"/>
    <property type="project" value="TreeGrafter"/>
</dbReference>
<dbReference type="PANTHER" id="PTHR13396">
    <property type="entry name" value="NEDD4 FAMILY INTERACTING PROTEIN 1/2"/>
    <property type="match status" value="1"/>
</dbReference>
<feature type="domain" description="N-acetyltransferase" evidence="7">
    <location>
        <begin position="500"/>
        <end position="701"/>
    </location>
</feature>
<dbReference type="GO" id="GO:0030001">
    <property type="term" value="P:metal ion transport"/>
    <property type="evidence" value="ECO:0007669"/>
    <property type="project" value="InterPro"/>
</dbReference>
<keyword evidence="2 6" id="KW-0812">Transmembrane</keyword>
<evidence type="ECO:0000256" key="1">
    <source>
        <dbReference type="ARBA" id="ARBA00004141"/>
    </source>
</evidence>
<evidence type="ECO:0000256" key="5">
    <source>
        <dbReference type="SAM" id="MobiDB-lite"/>
    </source>
</evidence>
<dbReference type="EMBL" id="JAFIQS010000005">
    <property type="protein sequence ID" value="KAG5168963.1"/>
    <property type="molecule type" value="Genomic_DNA"/>
</dbReference>
<evidence type="ECO:0000259" key="7">
    <source>
        <dbReference type="PROSITE" id="PS51186"/>
    </source>
</evidence>
<dbReference type="GO" id="GO:0016747">
    <property type="term" value="F:acyltransferase activity, transferring groups other than amino-acyl groups"/>
    <property type="evidence" value="ECO:0007669"/>
    <property type="project" value="InterPro"/>
</dbReference>
<evidence type="ECO:0000256" key="4">
    <source>
        <dbReference type="ARBA" id="ARBA00023136"/>
    </source>
</evidence>
<dbReference type="InterPro" id="IPR019325">
    <property type="entry name" value="NEDD4/Bsd2"/>
</dbReference>
<keyword evidence="4 6" id="KW-0472">Membrane</keyword>
<dbReference type="GO" id="GO:0048471">
    <property type="term" value="C:perinuclear region of cytoplasm"/>
    <property type="evidence" value="ECO:0007669"/>
    <property type="project" value="TreeGrafter"/>
</dbReference>
<feature type="region of interest" description="Disordered" evidence="5">
    <location>
        <begin position="11"/>
        <end position="104"/>
    </location>
</feature>
<evidence type="ECO:0000256" key="6">
    <source>
        <dbReference type="SAM" id="Phobius"/>
    </source>
</evidence>
<protein>
    <recommendedName>
        <fullName evidence="7">N-acetyltransferase domain-containing protein</fullName>
    </recommendedName>
</protein>